<evidence type="ECO:0000256" key="6">
    <source>
        <dbReference type="ARBA" id="ARBA00022741"/>
    </source>
</evidence>
<comment type="similarity">
    <text evidence="2">Belongs to the poly(A) polymerase family.</text>
</comment>
<feature type="compositionally biased region" description="Basic and acidic residues" evidence="10">
    <location>
        <begin position="683"/>
        <end position="693"/>
    </location>
</feature>
<dbReference type="PANTHER" id="PTHR10682:SF10">
    <property type="entry name" value="POLYNUCLEOTIDE ADENYLYLTRANSFERASE"/>
    <property type="match status" value="1"/>
</dbReference>
<dbReference type="WBParaSite" id="scf7180000420297.g5068">
    <property type="protein sequence ID" value="scf7180000420297.g5068"/>
    <property type="gene ID" value="scf7180000420297.g5068"/>
</dbReference>
<evidence type="ECO:0000256" key="9">
    <source>
        <dbReference type="ARBA" id="ARBA00048830"/>
    </source>
</evidence>
<dbReference type="SUPFAM" id="SSF81301">
    <property type="entry name" value="Nucleotidyltransferase"/>
    <property type="match status" value="1"/>
</dbReference>
<dbReference type="PANTHER" id="PTHR10682">
    <property type="entry name" value="POLY A POLYMERASE"/>
    <property type="match status" value="1"/>
</dbReference>
<feature type="compositionally biased region" description="Basic and acidic residues" evidence="10">
    <location>
        <begin position="705"/>
        <end position="714"/>
    </location>
</feature>
<keyword evidence="13" id="KW-1185">Reference proteome</keyword>
<dbReference type="GO" id="GO:0005634">
    <property type="term" value="C:nucleus"/>
    <property type="evidence" value="ECO:0007669"/>
    <property type="project" value="UniProtKB-SubCell"/>
</dbReference>
<evidence type="ECO:0000256" key="10">
    <source>
        <dbReference type="SAM" id="MobiDB-lite"/>
    </source>
</evidence>
<evidence type="ECO:0000259" key="11">
    <source>
        <dbReference type="Pfam" id="PF04928"/>
    </source>
</evidence>
<feature type="domain" description="Poly(A) RNA polymerase mitochondrial-like central palm" evidence="12">
    <location>
        <begin position="912"/>
        <end position="1064"/>
    </location>
</feature>
<organism evidence="13 14">
    <name type="scientific">Meloidogyne floridensis</name>
    <dbReference type="NCBI Taxonomy" id="298350"/>
    <lineage>
        <taxon>Eukaryota</taxon>
        <taxon>Metazoa</taxon>
        <taxon>Ecdysozoa</taxon>
        <taxon>Nematoda</taxon>
        <taxon>Chromadorea</taxon>
        <taxon>Rhabditida</taxon>
        <taxon>Tylenchina</taxon>
        <taxon>Tylenchomorpha</taxon>
        <taxon>Tylenchoidea</taxon>
        <taxon>Meloidogynidae</taxon>
        <taxon>Meloidogyninae</taxon>
        <taxon>Meloidogyne</taxon>
    </lineage>
</organism>
<dbReference type="Proteomes" id="UP000887560">
    <property type="component" value="Unplaced"/>
</dbReference>
<proteinExistence type="inferred from homology"/>
<dbReference type="Pfam" id="PF04928">
    <property type="entry name" value="PAP_central"/>
    <property type="match status" value="1"/>
</dbReference>
<dbReference type="GO" id="GO:0006397">
    <property type="term" value="P:mRNA processing"/>
    <property type="evidence" value="ECO:0007669"/>
    <property type="project" value="UniProtKB-KW"/>
</dbReference>
<dbReference type="InterPro" id="IPR043519">
    <property type="entry name" value="NT_sf"/>
</dbReference>
<keyword evidence="6" id="KW-0547">Nucleotide-binding</keyword>
<dbReference type="Gene3D" id="3.30.460.10">
    <property type="entry name" value="Beta Polymerase, domain 2"/>
    <property type="match status" value="1"/>
</dbReference>
<keyword evidence="4" id="KW-0507">mRNA processing</keyword>
<evidence type="ECO:0000256" key="8">
    <source>
        <dbReference type="ARBA" id="ARBA00023242"/>
    </source>
</evidence>
<dbReference type="SUPFAM" id="SSF81631">
    <property type="entry name" value="PAP/OAS1 substrate-binding domain"/>
    <property type="match status" value="1"/>
</dbReference>
<dbReference type="GO" id="GO:0005524">
    <property type="term" value="F:ATP binding"/>
    <property type="evidence" value="ECO:0007669"/>
    <property type="project" value="UniProtKB-KW"/>
</dbReference>
<sequence>MFGWFFAHGSKPIVYLSLNNTIQRDVLKMLCVSRLNRIAATTMQINVGGTTQHTTHKNPTETRNQSRIITRHEEVKMNNLFILKLFLLFIFLNNTFCKEILESEEIEKLTNLFIEFLSIGCEDEIPSEDLIIESMKFNYKQFLDSLINSVANKINSTSQQISPNFSEKFEEFVIENSLINSEFDCTKEENIDKIVKMFEEKSKDKQMHNIHYLTIKYLIKNSQKIQKFFDDYTSKNRLYILIGSELGNLEIEYPIWFPIDDMESNYQWYLYKRILLLEEKDGESLYLTEEELEKSINAEMRINASLLLVQFRSFDYQAEEFYNYDETNKTCIKFKEIVEEIENIFYDLIKKRIEIANCFIYTYSIIIEKASTYWDKNNLTAEENKKFDKEIKELVGKFKDSEFKKIIKKCEDKGLTLEGKVKMTNDQREALVFDHFSHLKYYLNENQKEKEKLTKSFKSKSMLHNLIIDNDKFANLYSALKLEEAHKYFWDFYCHNLKDLKEGKWYNLFKYILDVIEEAKSADETANIAYKPNLEEIINSTDESNTSDIEKRIKEVHLTTLGNFHKNETFRKDLAIKLKEIGEENFKKGLDLFIEPKNINKIYEIISKTDIRTEEEREAEFKAKEEEYLKNIALWEEELLKEESKGKGKKIKEKNKEKLTENSKKKQKSKSSKNKNIANTSNSEKEENQKTVEQTIKIKSEIVEEKQKIKEKKPPPPPKKPKKKLTNKLIGGNNEEQKNKNISLFSSSTSLNELKLKINSISEFTNEQIINKFYLEFIENPSIEKRNLIDIGIIINEIYKRFVAFKQLKEKIWPLIYEEIFGEEILEKMPKWLEKLIEDDQNFDKGILYEGYINKFREGACLLKYTLEQLKTKLISDNQNIGEYGPAKYLNPELIQNLIFSEENEESNYNYEIFELIELNKNNNKNINEIIKKLKNILNKWAEIFEADYEFLIGGSLMLEVNTKNSDIDAIYVVKENTKYFYDEERGEENLNNDETKQLISRATQFFGPLNSKCLDNKEENCSDLSFYCYLCVQDKVNNLKRIRETRVPLLKFEFYGIDIDISYVQIPEEIKDNKNWMDEALNNAMNNSLGRVFPLSGYKSNLIIKELLRKEEEQKMKIFRSALILLKIWAKNNSIYGNQFGFLSGTSMLIMLTKFYLLYPNTCSVLVIIDRFFLTFLTWNWPRPFLIGAIDDSLIHSWRIDTELFSREITFLNKQGIEEDWVDVDKRDKIYIKMETEKLKENEKGNIERLEKHSKLIMPILTPAYPQQSSAFNVNYSTMKIIKQTIIEG</sequence>
<dbReference type="InterPro" id="IPR007012">
    <property type="entry name" value="PolA_pol_cen_dom"/>
</dbReference>
<accession>A0A915NU36</accession>
<evidence type="ECO:0000313" key="13">
    <source>
        <dbReference type="Proteomes" id="UP000887560"/>
    </source>
</evidence>
<evidence type="ECO:0000256" key="2">
    <source>
        <dbReference type="ARBA" id="ARBA00010912"/>
    </source>
</evidence>
<dbReference type="InterPro" id="IPR054708">
    <property type="entry name" value="MTPAP-like_central"/>
</dbReference>
<feature type="compositionally biased region" description="Basic and acidic residues" evidence="10">
    <location>
        <begin position="654"/>
        <end position="664"/>
    </location>
</feature>
<comment type="subcellular location">
    <subcellularLocation>
        <location evidence="1">Nucleus</location>
    </subcellularLocation>
</comment>
<dbReference type="EC" id="2.7.7.19" evidence="3"/>
<evidence type="ECO:0000259" key="12">
    <source>
        <dbReference type="Pfam" id="PF22600"/>
    </source>
</evidence>
<protein>
    <recommendedName>
        <fullName evidence="3">polynucleotide adenylyltransferase</fullName>
        <ecNumber evidence="3">2.7.7.19</ecNumber>
    </recommendedName>
</protein>
<keyword evidence="5" id="KW-0808">Transferase</keyword>
<feature type="region of interest" description="Disordered" evidence="10">
    <location>
        <begin position="645"/>
        <end position="693"/>
    </location>
</feature>
<evidence type="ECO:0000256" key="4">
    <source>
        <dbReference type="ARBA" id="ARBA00022664"/>
    </source>
</evidence>
<evidence type="ECO:0000256" key="7">
    <source>
        <dbReference type="ARBA" id="ARBA00022840"/>
    </source>
</evidence>
<keyword evidence="8" id="KW-0539">Nucleus</keyword>
<dbReference type="GO" id="GO:1990817">
    <property type="term" value="F:poly(A) RNA polymerase activity"/>
    <property type="evidence" value="ECO:0007669"/>
    <property type="project" value="UniProtKB-EC"/>
</dbReference>
<evidence type="ECO:0000256" key="1">
    <source>
        <dbReference type="ARBA" id="ARBA00004123"/>
    </source>
</evidence>
<evidence type="ECO:0000313" key="14">
    <source>
        <dbReference type="WBParaSite" id="scf7180000420297.g5068"/>
    </source>
</evidence>
<reference evidence="14" key="1">
    <citation type="submission" date="2022-11" db="UniProtKB">
        <authorList>
            <consortium name="WormBaseParasite"/>
        </authorList>
    </citation>
    <scope>IDENTIFICATION</scope>
</reference>
<dbReference type="Gene3D" id="1.10.1410.10">
    <property type="match status" value="1"/>
</dbReference>
<name>A0A915NU36_9BILA</name>
<comment type="catalytic activity">
    <reaction evidence="9">
        <text>RNA(n) + ATP = RNA(n)-3'-adenine ribonucleotide + diphosphate</text>
        <dbReference type="Rhea" id="RHEA:11332"/>
        <dbReference type="Rhea" id="RHEA-COMP:14527"/>
        <dbReference type="Rhea" id="RHEA-COMP:17347"/>
        <dbReference type="ChEBI" id="CHEBI:30616"/>
        <dbReference type="ChEBI" id="CHEBI:33019"/>
        <dbReference type="ChEBI" id="CHEBI:140395"/>
        <dbReference type="ChEBI" id="CHEBI:173115"/>
        <dbReference type="EC" id="2.7.7.19"/>
    </reaction>
</comment>
<feature type="region of interest" description="Disordered" evidence="10">
    <location>
        <begin position="705"/>
        <end position="729"/>
    </location>
</feature>
<feature type="domain" description="Poly(A) polymerase central" evidence="11">
    <location>
        <begin position="1120"/>
        <end position="1197"/>
    </location>
</feature>
<dbReference type="Pfam" id="PF22600">
    <property type="entry name" value="MTPAP-like_central"/>
    <property type="match status" value="1"/>
</dbReference>
<keyword evidence="7" id="KW-0067">ATP-binding</keyword>
<evidence type="ECO:0000256" key="3">
    <source>
        <dbReference type="ARBA" id="ARBA00012388"/>
    </source>
</evidence>
<evidence type="ECO:0000256" key="5">
    <source>
        <dbReference type="ARBA" id="ARBA00022679"/>
    </source>
</evidence>